<dbReference type="EMBL" id="VOBQ01000011">
    <property type="protein sequence ID" value="TWO70562.1"/>
    <property type="molecule type" value="Genomic_DNA"/>
</dbReference>
<comment type="caution">
    <text evidence="1">The sequence shown here is derived from an EMBL/GenBank/DDBJ whole genome shotgun (WGS) entry which is preliminary data.</text>
</comment>
<evidence type="ECO:0000313" key="2">
    <source>
        <dbReference type="Proteomes" id="UP000318199"/>
    </source>
</evidence>
<proteinExistence type="predicted"/>
<name>A0A562ZPP9_9BURK</name>
<keyword evidence="2" id="KW-1185">Reference proteome</keyword>
<evidence type="ECO:0000313" key="1">
    <source>
        <dbReference type="EMBL" id="TWO70562.1"/>
    </source>
</evidence>
<reference evidence="1 2" key="1">
    <citation type="submission" date="2019-07" db="EMBL/GenBank/DDBJ databases">
        <title>Caenimonas sedimenti sp. nov., isolated from activated sludge.</title>
        <authorList>
            <person name="Xu J."/>
        </authorList>
    </citation>
    <scope>NUCLEOTIDE SEQUENCE [LARGE SCALE GENOMIC DNA]</scope>
    <source>
        <strain evidence="1 2">HX-9-20</strain>
    </source>
</reference>
<gene>
    <name evidence="1" type="ORF">FN976_13430</name>
</gene>
<accession>A0A562ZPP9</accession>
<protein>
    <submittedName>
        <fullName evidence="1">Uncharacterized protein</fullName>
    </submittedName>
</protein>
<dbReference type="AlphaFoldDB" id="A0A562ZPP9"/>
<dbReference type="Proteomes" id="UP000318199">
    <property type="component" value="Unassembled WGS sequence"/>
</dbReference>
<organism evidence="1 2">
    <name type="scientific">Caenimonas sedimenti</name>
    <dbReference type="NCBI Taxonomy" id="2596921"/>
    <lineage>
        <taxon>Bacteria</taxon>
        <taxon>Pseudomonadati</taxon>
        <taxon>Pseudomonadota</taxon>
        <taxon>Betaproteobacteria</taxon>
        <taxon>Burkholderiales</taxon>
        <taxon>Comamonadaceae</taxon>
        <taxon>Caenimonas</taxon>
    </lineage>
</organism>
<dbReference type="RefSeq" id="WP_145893554.1">
    <property type="nucleotide sequence ID" value="NZ_VOBQ01000011.1"/>
</dbReference>
<dbReference type="OrthoDB" id="8906706at2"/>
<sequence length="107" mass="12168">MAAWTQWLSSQLDLPHISSPPAGVETVRQQVLSILDDCEGVECDRLRWRLHTAECAQDLWMLRGPIFQVVASQHCQSLATDRLNELAPAFQEILPRTMVARVRNSWA</sequence>